<evidence type="ECO:0000313" key="1">
    <source>
        <dbReference type="EMBL" id="EQB47540.1"/>
    </source>
</evidence>
<protein>
    <submittedName>
        <fullName evidence="1">Uncharacterized protein</fullName>
    </submittedName>
</protein>
<proteinExistence type="predicted"/>
<name>T0LH85_COLGC</name>
<comment type="caution">
    <text evidence="1">The sequence shown here is derived from an EMBL/GenBank/DDBJ whole genome shotgun (WGS) entry which is preliminary data.</text>
</comment>
<dbReference type="AlphaFoldDB" id="T0LH85"/>
<reference evidence="2" key="1">
    <citation type="journal article" date="2013" name="Mol. Plant Microbe Interact.">
        <title>Global aspects of pacC regulation of pathogenicity genes in Colletotrichum gloeosporioides as revealed by transcriptome analysis.</title>
        <authorList>
            <person name="Alkan N."/>
            <person name="Meng X."/>
            <person name="Friedlander G."/>
            <person name="Reuveni E."/>
            <person name="Sukno S."/>
            <person name="Sherman A."/>
            <person name="Thon M."/>
            <person name="Fluhr R."/>
            <person name="Prusky D."/>
        </authorList>
    </citation>
    <scope>NUCLEOTIDE SEQUENCE [LARGE SCALE GENOMIC DNA]</scope>
    <source>
        <strain evidence="2">Cg-14</strain>
    </source>
</reference>
<organism evidence="1 2">
    <name type="scientific">Colletotrichum gloeosporioides (strain Cg-14)</name>
    <name type="common">Anthracnose fungus</name>
    <name type="synonym">Glomerella cingulata</name>
    <dbReference type="NCBI Taxonomy" id="1237896"/>
    <lineage>
        <taxon>Eukaryota</taxon>
        <taxon>Fungi</taxon>
        <taxon>Dikarya</taxon>
        <taxon>Ascomycota</taxon>
        <taxon>Pezizomycotina</taxon>
        <taxon>Sordariomycetes</taxon>
        <taxon>Hypocreomycetidae</taxon>
        <taxon>Glomerellales</taxon>
        <taxon>Glomerellaceae</taxon>
        <taxon>Colletotrichum</taxon>
        <taxon>Colletotrichum gloeosporioides species complex</taxon>
    </lineage>
</organism>
<sequence length="54" mass="6166">MASMQLYDKKDQLPLMGKAGRSMTHAFAQEQTVSAMEEIYTIYMDQAEKVIQHA</sequence>
<evidence type="ECO:0000313" key="2">
    <source>
        <dbReference type="Proteomes" id="UP000015530"/>
    </source>
</evidence>
<dbReference type="EMBL" id="AMYD01002906">
    <property type="protein sequence ID" value="EQB47540.1"/>
    <property type="molecule type" value="Genomic_DNA"/>
</dbReference>
<gene>
    <name evidence="1" type="ORF">CGLO_13297</name>
</gene>
<accession>T0LH85</accession>
<dbReference type="Proteomes" id="UP000015530">
    <property type="component" value="Unassembled WGS sequence"/>
</dbReference>
<dbReference type="HOGENOM" id="CLU_3050202_0_0_1"/>